<dbReference type="SMART" id="SM00044">
    <property type="entry name" value="CYCc"/>
    <property type="match status" value="1"/>
</dbReference>
<dbReference type="SUPFAM" id="SSF55073">
    <property type="entry name" value="Nucleotide cyclase"/>
    <property type="match status" value="1"/>
</dbReference>
<feature type="region of interest" description="Disordered" evidence="1">
    <location>
        <begin position="92"/>
        <end position="133"/>
    </location>
</feature>
<dbReference type="GO" id="GO:0035556">
    <property type="term" value="P:intracellular signal transduction"/>
    <property type="evidence" value="ECO:0007669"/>
    <property type="project" value="InterPro"/>
</dbReference>
<dbReference type="GO" id="GO:0006171">
    <property type="term" value="P:cAMP biosynthetic process"/>
    <property type="evidence" value="ECO:0007669"/>
    <property type="project" value="TreeGrafter"/>
</dbReference>
<dbReference type="InterPro" id="IPR050697">
    <property type="entry name" value="Adenylyl/Guanylyl_Cyclase_3/4"/>
</dbReference>
<dbReference type="PANTHER" id="PTHR43081">
    <property type="entry name" value="ADENYLATE CYCLASE, TERMINAL-DIFFERENTIATION SPECIFIC-RELATED"/>
    <property type="match status" value="1"/>
</dbReference>
<name>A0A2P6MQY2_9EUKA</name>
<dbReference type="InterPro" id="IPR001054">
    <property type="entry name" value="A/G_cyclase"/>
</dbReference>
<protein>
    <submittedName>
        <fullName evidence="3">Putative ATPase</fullName>
    </submittedName>
</protein>
<evidence type="ECO:0000313" key="3">
    <source>
        <dbReference type="EMBL" id="PRP74121.1"/>
    </source>
</evidence>
<dbReference type="OrthoDB" id="20045at2759"/>
<dbReference type="Proteomes" id="UP000241769">
    <property type="component" value="Unassembled WGS sequence"/>
</dbReference>
<dbReference type="Gene3D" id="3.40.50.2300">
    <property type="match status" value="1"/>
</dbReference>
<accession>A0A2P6MQY2</accession>
<dbReference type="STRING" id="1890364.A0A2P6MQY2"/>
<dbReference type="CDD" id="cd07302">
    <property type="entry name" value="CHD"/>
    <property type="match status" value="1"/>
</dbReference>
<dbReference type="PROSITE" id="PS50125">
    <property type="entry name" value="GUANYLATE_CYCLASE_2"/>
    <property type="match status" value="1"/>
</dbReference>
<dbReference type="Gene3D" id="3.30.70.1230">
    <property type="entry name" value="Nucleotide cyclase"/>
    <property type="match status" value="1"/>
</dbReference>
<dbReference type="AlphaFoldDB" id="A0A2P6MQY2"/>
<dbReference type="InParanoid" id="A0A2P6MQY2"/>
<organism evidence="3 4">
    <name type="scientific">Planoprotostelium fungivorum</name>
    <dbReference type="NCBI Taxonomy" id="1890364"/>
    <lineage>
        <taxon>Eukaryota</taxon>
        <taxon>Amoebozoa</taxon>
        <taxon>Evosea</taxon>
        <taxon>Variosea</taxon>
        <taxon>Cavosteliida</taxon>
        <taxon>Cavosteliaceae</taxon>
        <taxon>Planoprotostelium</taxon>
    </lineage>
</organism>
<dbReference type="SUPFAM" id="SSF52172">
    <property type="entry name" value="CheY-like"/>
    <property type="match status" value="1"/>
</dbReference>
<dbReference type="Pfam" id="PF00211">
    <property type="entry name" value="Guanylate_cyc"/>
    <property type="match status" value="1"/>
</dbReference>
<feature type="compositionally biased region" description="Polar residues" evidence="1">
    <location>
        <begin position="107"/>
        <end position="121"/>
    </location>
</feature>
<dbReference type="PANTHER" id="PTHR43081:SF1">
    <property type="entry name" value="ADENYLATE CYCLASE, TERMINAL-DIFFERENTIATION SPECIFIC"/>
    <property type="match status" value="1"/>
</dbReference>
<evidence type="ECO:0000313" key="4">
    <source>
        <dbReference type="Proteomes" id="UP000241769"/>
    </source>
</evidence>
<evidence type="ECO:0000256" key="1">
    <source>
        <dbReference type="SAM" id="MobiDB-lite"/>
    </source>
</evidence>
<dbReference type="EMBL" id="MDYQ01000497">
    <property type="protein sequence ID" value="PRP74121.1"/>
    <property type="molecule type" value="Genomic_DNA"/>
</dbReference>
<proteinExistence type="predicted"/>
<comment type="caution">
    <text evidence="3">The sequence shown here is derived from an EMBL/GenBank/DDBJ whole genome shotgun (WGS) entry which is preliminary data.</text>
</comment>
<gene>
    <name evidence="3" type="ORF">PROFUN_06446</name>
</gene>
<dbReference type="InterPro" id="IPR011006">
    <property type="entry name" value="CheY-like_superfamily"/>
</dbReference>
<feature type="domain" description="Guanylate cyclase" evidence="2">
    <location>
        <begin position="473"/>
        <end position="594"/>
    </location>
</feature>
<dbReference type="InterPro" id="IPR029787">
    <property type="entry name" value="Nucleotide_cyclase"/>
</dbReference>
<keyword evidence="4" id="KW-1185">Reference proteome</keyword>
<evidence type="ECO:0000259" key="2">
    <source>
        <dbReference type="PROSITE" id="PS50125"/>
    </source>
</evidence>
<feature type="compositionally biased region" description="Basic and acidic residues" evidence="1">
    <location>
        <begin position="122"/>
        <end position="133"/>
    </location>
</feature>
<reference evidence="3 4" key="1">
    <citation type="journal article" date="2018" name="Genome Biol. Evol.">
        <title>Multiple Roots of Fruiting Body Formation in Amoebozoa.</title>
        <authorList>
            <person name="Hillmann F."/>
            <person name="Forbes G."/>
            <person name="Novohradska S."/>
            <person name="Ferling I."/>
            <person name="Riege K."/>
            <person name="Groth M."/>
            <person name="Westermann M."/>
            <person name="Marz M."/>
            <person name="Spaller T."/>
            <person name="Winckler T."/>
            <person name="Schaap P."/>
            <person name="Glockner G."/>
        </authorList>
    </citation>
    <scope>NUCLEOTIDE SEQUENCE [LARGE SCALE GENOMIC DNA]</scope>
    <source>
        <strain evidence="3 4">Jena</strain>
    </source>
</reference>
<sequence>MGQVCAKSSVAPIKQPSESKESALKHCSFLLKWVQTIPSTHLLFMVNVQTMDIMWGNITAAETLGYTVEELLERTFESITTRSDHLKLAQALAQTGRTEEETTQQQNVLSSSLNTPTNGTENGKENGKDQDKKTKLTLLHKSRTSKISCEVQFNLWQQEQVVMITCSRDKRAELRREGSKRIVKFANEVEVQNLANTLIIPQIKTEEVPPEQPVAVSVSVQMKPLGEEKTAIEFDRFASLHRGRATTVTSLPPLNAPAVGTIGRRSGATDERRQALLQGTSQLLGNRSSLGALLQAELEGTGPQRKTKPGRIMVCCYDNEQISIVSFLQEEGYEVLTPREETDILRELNISMFTAHDQRCMVDVMILDVDRTDRYDPMNLFVRTRRSRFPNELPIIFISGETTKNSSKLLQANDHLSKPVFKAEVLSKIKNLLYIKRLNDVQSCFVPREFLDLLHVTTITDIRLGKAIEKEMTIIFVDIRSFTTLSEGLTPEENFQFINQYLSTIGPIIRKFRGFIDKFMGDGTLALFPTNSTDALLASLEIQAATSNFEFLGRQIRVGVGVNTGNVMLGILGEDQRMTCDVISSAVNISSRLEELTKHYQCKVIASEDTIISSKNLVTRELDHVKVMGIKHPVNIYEVMCTVNNARDEQYELRDEFKRARELYNQKEFDTSMEVFSGLHEKFGDQASKIFAERCKDLIAKPPQEEWTDVFEFTHK</sequence>